<keyword evidence="5" id="KW-1185">Reference proteome</keyword>
<dbReference type="RefSeq" id="WP_004728046.1">
    <property type="nucleotide sequence ID" value="NZ_CABLCD010000014.1"/>
</dbReference>
<dbReference type="Pfam" id="PF06961">
    <property type="entry name" value="DUF1294"/>
    <property type="match status" value="1"/>
</dbReference>
<evidence type="ECO:0000313" key="4">
    <source>
        <dbReference type="EMBL" id="KQH87673.1"/>
    </source>
</evidence>
<dbReference type="EMBL" id="LKHS01000002">
    <property type="protein sequence ID" value="KQH87673.1"/>
    <property type="molecule type" value="Genomic_DNA"/>
</dbReference>
<accession>A0A0Q2MIG1</accession>
<keyword evidence="2" id="KW-0472">Membrane</keyword>
<keyword evidence="1" id="KW-0597">Phosphoprotein</keyword>
<dbReference type="OrthoDB" id="72963at2"/>
<feature type="transmembrane region" description="Helical" evidence="2">
    <location>
        <begin position="97"/>
        <end position="115"/>
    </location>
</feature>
<evidence type="ECO:0000256" key="2">
    <source>
        <dbReference type="SAM" id="Phobius"/>
    </source>
</evidence>
<dbReference type="InParanoid" id="A0A0Q2MIG1"/>
<dbReference type="GO" id="GO:0005829">
    <property type="term" value="C:cytosol"/>
    <property type="evidence" value="ECO:0007669"/>
    <property type="project" value="UniProtKB-ARBA"/>
</dbReference>
<dbReference type="SUPFAM" id="SSF50249">
    <property type="entry name" value="Nucleic acid-binding proteins"/>
    <property type="match status" value="1"/>
</dbReference>
<dbReference type="GO" id="GO:0003730">
    <property type="term" value="F:mRNA 3'-UTR binding"/>
    <property type="evidence" value="ECO:0007669"/>
    <property type="project" value="TreeGrafter"/>
</dbReference>
<keyword evidence="2" id="KW-0812">Transmembrane</keyword>
<keyword evidence="2" id="KW-1133">Transmembrane helix</keyword>
<protein>
    <recommendedName>
        <fullName evidence="3">CSD domain-containing protein</fullName>
    </recommendedName>
</protein>
<reference evidence="4 5" key="1">
    <citation type="submission" date="2015-08" db="EMBL/GenBank/DDBJ databases">
        <title>Antibacterial properties of a collection of Vibrionaceae strains.</title>
        <authorList>
            <person name="Giubergia S."/>
        </authorList>
    </citation>
    <scope>NUCLEOTIDE SEQUENCE [LARGE SCALE GENOMIC DNA]</scope>
    <source>
        <strain evidence="4 5">S0821</strain>
    </source>
</reference>
<evidence type="ECO:0000259" key="3">
    <source>
        <dbReference type="PROSITE" id="PS51857"/>
    </source>
</evidence>
<dbReference type="SMART" id="SM00357">
    <property type="entry name" value="CSP"/>
    <property type="match status" value="1"/>
</dbReference>
<organism evidence="4 5">
    <name type="scientific">Vibrio furnissii</name>
    <dbReference type="NCBI Taxonomy" id="29494"/>
    <lineage>
        <taxon>Bacteria</taxon>
        <taxon>Pseudomonadati</taxon>
        <taxon>Pseudomonadota</taxon>
        <taxon>Gammaproteobacteria</taxon>
        <taxon>Vibrionales</taxon>
        <taxon>Vibrionaceae</taxon>
        <taxon>Vibrio</taxon>
    </lineage>
</organism>
<evidence type="ECO:0000256" key="1">
    <source>
        <dbReference type="ARBA" id="ARBA00022553"/>
    </source>
</evidence>
<evidence type="ECO:0000313" key="5">
    <source>
        <dbReference type="Proteomes" id="UP000051221"/>
    </source>
</evidence>
<dbReference type="PANTHER" id="PTHR12962:SF1">
    <property type="entry name" value="COLD SHOCK DOMAIN-CONTAINING PROTEIN CG9705"/>
    <property type="match status" value="1"/>
</dbReference>
<dbReference type="CDD" id="cd04458">
    <property type="entry name" value="CSP_CDS"/>
    <property type="match status" value="1"/>
</dbReference>
<dbReference type="Gene3D" id="2.40.50.140">
    <property type="entry name" value="Nucleic acid-binding proteins"/>
    <property type="match status" value="1"/>
</dbReference>
<dbReference type="Proteomes" id="UP000051221">
    <property type="component" value="Unassembled WGS sequence"/>
</dbReference>
<feature type="transmembrane region" description="Helical" evidence="2">
    <location>
        <begin position="70"/>
        <end position="91"/>
    </location>
</feature>
<sequence length="197" mass="22387">MAISGKISEWNDAKGYGFITVDNYRGKIFFHISDVQGHGRRPKINEAVHFKLAKESNGSLRAIDIERPMVYGLSLALSVWFITVLFASIYLVNYPPIIVLFYILISAITYVVYAFDKSAMLNNEWRISEWLLHALSLLGGWPGALMAQAFLRFKTLEQPFRMIFWLTALANFSVFLYTLTGHGAATLAQLIVRLQVF</sequence>
<gene>
    <name evidence="4" type="ORF">AMR76_03590</name>
</gene>
<comment type="caution">
    <text evidence="4">The sequence shown here is derived from an EMBL/GenBank/DDBJ whole genome shotgun (WGS) entry which is preliminary data.</text>
</comment>
<dbReference type="InterPro" id="IPR011129">
    <property type="entry name" value="CSD"/>
</dbReference>
<dbReference type="InterPro" id="IPR052069">
    <property type="entry name" value="Ca-reg_mRNA-binding_domain"/>
</dbReference>
<dbReference type="Pfam" id="PF00313">
    <property type="entry name" value="CSD"/>
    <property type="match status" value="1"/>
</dbReference>
<dbReference type="InterPro" id="IPR012340">
    <property type="entry name" value="NA-bd_OB-fold"/>
</dbReference>
<dbReference type="PROSITE" id="PS51857">
    <property type="entry name" value="CSD_2"/>
    <property type="match status" value="1"/>
</dbReference>
<feature type="transmembrane region" description="Helical" evidence="2">
    <location>
        <begin position="127"/>
        <end position="151"/>
    </location>
</feature>
<dbReference type="GO" id="GO:0043488">
    <property type="term" value="P:regulation of mRNA stability"/>
    <property type="evidence" value="ECO:0007669"/>
    <property type="project" value="TreeGrafter"/>
</dbReference>
<feature type="transmembrane region" description="Helical" evidence="2">
    <location>
        <begin position="163"/>
        <end position="192"/>
    </location>
</feature>
<dbReference type="InterPro" id="IPR002059">
    <property type="entry name" value="CSP_DNA-bd"/>
</dbReference>
<dbReference type="InterPro" id="IPR010718">
    <property type="entry name" value="DUF1294"/>
</dbReference>
<dbReference type="PANTHER" id="PTHR12962">
    <property type="entry name" value="CALCIUM-REGULATED HEAT STABLE PROTEIN CRHSP-24-RELATED"/>
    <property type="match status" value="1"/>
</dbReference>
<name>A0A0Q2MIG1_VIBFU</name>
<feature type="domain" description="CSD" evidence="3">
    <location>
        <begin position="2"/>
        <end position="67"/>
    </location>
</feature>
<proteinExistence type="predicted"/>
<dbReference type="AlphaFoldDB" id="A0A0Q2MIG1"/>
<dbReference type="GeneID" id="50538137"/>